<name>A0A0D1ZF83_9EURO</name>
<feature type="region of interest" description="Disordered" evidence="1">
    <location>
        <begin position="1"/>
        <end position="67"/>
    </location>
</feature>
<proteinExistence type="predicted"/>
<dbReference type="EMBL" id="KN846951">
    <property type="protein sequence ID" value="KIV85418.1"/>
    <property type="molecule type" value="Genomic_DNA"/>
</dbReference>
<sequence length="67" mass="7574">MALLPGQEYGEPRWIPDLKDAPGTHSDTHPALRTNVSYEERRAAMYNAKDANESHPDLYSKSSFLIN</sequence>
<reference evidence="2 3" key="1">
    <citation type="submission" date="2015-01" db="EMBL/GenBank/DDBJ databases">
        <title>The Genome Sequence of Exophiala sideris CBS121828.</title>
        <authorList>
            <consortium name="The Broad Institute Genomics Platform"/>
            <person name="Cuomo C."/>
            <person name="de Hoog S."/>
            <person name="Gorbushina A."/>
            <person name="Stielow B."/>
            <person name="Teixiera M."/>
            <person name="Abouelleil A."/>
            <person name="Chapman S.B."/>
            <person name="Priest M."/>
            <person name="Young S.K."/>
            <person name="Wortman J."/>
            <person name="Nusbaum C."/>
            <person name="Birren B."/>
        </authorList>
    </citation>
    <scope>NUCLEOTIDE SEQUENCE [LARGE SCALE GENOMIC DNA]</scope>
    <source>
        <strain evidence="2 3">CBS 121828</strain>
    </source>
</reference>
<protein>
    <submittedName>
        <fullName evidence="2">Uncharacterized protein</fullName>
    </submittedName>
</protein>
<dbReference type="HOGENOM" id="CLU_2812363_0_0_1"/>
<organism evidence="2 3">
    <name type="scientific">Exophiala sideris</name>
    <dbReference type="NCBI Taxonomy" id="1016849"/>
    <lineage>
        <taxon>Eukaryota</taxon>
        <taxon>Fungi</taxon>
        <taxon>Dikarya</taxon>
        <taxon>Ascomycota</taxon>
        <taxon>Pezizomycotina</taxon>
        <taxon>Eurotiomycetes</taxon>
        <taxon>Chaetothyriomycetidae</taxon>
        <taxon>Chaetothyriales</taxon>
        <taxon>Herpotrichiellaceae</taxon>
        <taxon>Exophiala</taxon>
    </lineage>
</organism>
<evidence type="ECO:0000256" key="1">
    <source>
        <dbReference type="SAM" id="MobiDB-lite"/>
    </source>
</evidence>
<gene>
    <name evidence="2" type="ORF">PV11_01114</name>
</gene>
<dbReference type="AlphaFoldDB" id="A0A0D1ZF83"/>
<dbReference type="Proteomes" id="UP000053599">
    <property type="component" value="Unassembled WGS sequence"/>
</dbReference>
<accession>A0A0D1ZF83</accession>
<evidence type="ECO:0000313" key="2">
    <source>
        <dbReference type="EMBL" id="KIV85418.1"/>
    </source>
</evidence>
<evidence type="ECO:0000313" key="3">
    <source>
        <dbReference type="Proteomes" id="UP000053599"/>
    </source>
</evidence>
<feature type="compositionally biased region" description="Basic and acidic residues" evidence="1">
    <location>
        <begin position="10"/>
        <end position="30"/>
    </location>
</feature>